<keyword evidence="1" id="KW-1133">Transmembrane helix</keyword>
<evidence type="ECO:0000313" key="2">
    <source>
        <dbReference type="EMBL" id="KAG0281192.1"/>
    </source>
</evidence>
<accession>A0AAD4DLK9</accession>
<dbReference type="EMBL" id="JAAAIL010000028">
    <property type="protein sequence ID" value="KAG0281192.1"/>
    <property type="molecule type" value="Genomic_DNA"/>
</dbReference>
<gene>
    <name evidence="2" type="ORF">BGZ95_006018</name>
</gene>
<protein>
    <submittedName>
        <fullName evidence="2">Uncharacterized protein</fullName>
    </submittedName>
</protein>
<evidence type="ECO:0000313" key="3">
    <source>
        <dbReference type="Proteomes" id="UP001194580"/>
    </source>
</evidence>
<keyword evidence="1" id="KW-0812">Transmembrane</keyword>
<feature type="transmembrane region" description="Helical" evidence="1">
    <location>
        <begin position="87"/>
        <end position="104"/>
    </location>
</feature>
<proteinExistence type="predicted"/>
<feature type="transmembrane region" description="Helical" evidence="1">
    <location>
        <begin position="52"/>
        <end position="75"/>
    </location>
</feature>
<sequence>MAAALIPGMRIWVAFVTFINLSVAIALYSYHADQIDHSRKQGNLDEAYDTDLGWRDYCSIITSVILFGIYAYSVWTRNRVTSLIQNKFLRAILILIPTGLLLYIHCGAIDSLVRAQNYINASRMNRYPDSYESYKFNSFVCPKEVPFCFLLLSNYFLSVITGVFVLVEVAMSFFMSSPRPSPKSVGV</sequence>
<feature type="transmembrane region" description="Helical" evidence="1">
    <location>
        <begin position="155"/>
        <end position="174"/>
    </location>
</feature>
<reference evidence="2" key="1">
    <citation type="journal article" date="2020" name="Fungal Divers.">
        <title>Resolving the Mortierellaceae phylogeny through synthesis of multi-gene phylogenetics and phylogenomics.</title>
        <authorList>
            <person name="Vandepol N."/>
            <person name="Liber J."/>
            <person name="Desiro A."/>
            <person name="Na H."/>
            <person name="Kennedy M."/>
            <person name="Barry K."/>
            <person name="Grigoriev I.V."/>
            <person name="Miller A.N."/>
            <person name="O'Donnell K."/>
            <person name="Stajich J.E."/>
            <person name="Bonito G."/>
        </authorList>
    </citation>
    <scope>NUCLEOTIDE SEQUENCE</scope>
    <source>
        <strain evidence="2">NRRL 28262</strain>
    </source>
</reference>
<comment type="caution">
    <text evidence="2">The sequence shown here is derived from an EMBL/GenBank/DDBJ whole genome shotgun (WGS) entry which is preliminary data.</text>
</comment>
<keyword evidence="1" id="KW-0472">Membrane</keyword>
<dbReference type="AlphaFoldDB" id="A0AAD4DLK9"/>
<evidence type="ECO:0000256" key="1">
    <source>
        <dbReference type="SAM" id="Phobius"/>
    </source>
</evidence>
<name>A0AAD4DLK9_9FUNG</name>
<keyword evidence="3" id="KW-1185">Reference proteome</keyword>
<dbReference type="Proteomes" id="UP001194580">
    <property type="component" value="Unassembled WGS sequence"/>
</dbReference>
<feature type="transmembrane region" description="Helical" evidence="1">
    <location>
        <begin position="12"/>
        <end position="32"/>
    </location>
</feature>
<organism evidence="2 3">
    <name type="scientific">Linnemannia exigua</name>
    <dbReference type="NCBI Taxonomy" id="604196"/>
    <lineage>
        <taxon>Eukaryota</taxon>
        <taxon>Fungi</taxon>
        <taxon>Fungi incertae sedis</taxon>
        <taxon>Mucoromycota</taxon>
        <taxon>Mortierellomycotina</taxon>
        <taxon>Mortierellomycetes</taxon>
        <taxon>Mortierellales</taxon>
        <taxon>Mortierellaceae</taxon>
        <taxon>Linnemannia</taxon>
    </lineage>
</organism>